<dbReference type="AlphaFoldDB" id="U4LTL0"/>
<organism evidence="1 2">
    <name type="scientific">Pyronema omphalodes (strain CBS 100304)</name>
    <name type="common">Pyronema confluens</name>
    <dbReference type="NCBI Taxonomy" id="1076935"/>
    <lineage>
        <taxon>Eukaryota</taxon>
        <taxon>Fungi</taxon>
        <taxon>Dikarya</taxon>
        <taxon>Ascomycota</taxon>
        <taxon>Pezizomycotina</taxon>
        <taxon>Pezizomycetes</taxon>
        <taxon>Pezizales</taxon>
        <taxon>Pyronemataceae</taxon>
        <taxon>Pyronema</taxon>
    </lineage>
</organism>
<evidence type="ECO:0000313" key="2">
    <source>
        <dbReference type="Proteomes" id="UP000018144"/>
    </source>
</evidence>
<gene>
    <name evidence="1" type="ORF">PCON_13766</name>
</gene>
<proteinExistence type="predicted"/>
<protein>
    <submittedName>
        <fullName evidence="1">Uncharacterized protein</fullName>
    </submittedName>
</protein>
<reference evidence="1 2" key="1">
    <citation type="journal article" date="2013" name="PLoS Genet.">
        <title>The genome and development-dependent transcriptomes of Pyronema confluens: a window into fungal evolution.</title>
        <authorList>
            <person name="Traeger S."/>
            <person name="Altegoer F."/>
            <person name="Freitag M."/>
            <person name="Gabaldon T."/>
            <person name="Kempken F."/>
            <person name="Kumar A."/>
            <person name="Marcet-Houben M."/>
            <person name="Poggeler S."/>
            <person name="Stajich J.E."/>
            <person name="Nowrousian M."/>
        </authorList>
    </citation>
    <scope>NUCLEOTIDE SEQUENCE [LARGE SCALE GENOMIC DNA]</scope>
    <source>
        <strain evidence="2">CBS 100304</strain>
        <tissue evidence="1">Vegetative mycelium</tissue>
    </source>
</reference>
<dbReference type="Proteomes" id="UP000018144">
    <property type="component" value="Unassembled WGS sequence"/>
</dbReference>
<accession>U4LTL0</accession>
<dbReference type="EMBL" id="HF935907">
    <property type="protein sequence ID" value="CCX32915.1"/>
    <property type="molecule type" value="Genomic_DNA"/>
</dbReference>
<evidence type="ECO:0000313" key="1">
    <source>
        <dbReference type="EMBL" id="CCX32915.1"/>
    </source>
</evidence>
<name>U4LTL0_PYROM</name>
<keyword evidence="2" id="KW-1185">Reference proteome</keyword>
<sequence length="59" mass="6414">MGKLTGEILGRSPQSASSGPLRLDIISEAFVVRCVSRTRNAIEFCIKVKGTVEIKHEAN</sequence>